<feature type="region of interest" description="Disordered" evidence="1">
    <location>
        <begin position="1"/>
        <end position="73"/>
    </location>
</feature>
<sequence length="171" mass="20415">KREEKRNVSKKKKKKSKTPAGDSEEQSKRRQSTHSRKQNKRRWRQSVGHVDGLSWKKEEEEKANKEDGRLERRIRKCKSVGNGKCVTAVKQNQRRVIKERRKKVLGGERQQDETQLTINDSVSEESCVTLPGDKRRSFVVSRRHFNHGESWSTYKRLEQLRLRLFFFLFIY</sequence>
<evidence type="ECO:0000256" key="1">
    <source>
        <dbReference type="SAM" id="MobiDB-lite"/>
    </source>
</evidence>
<comment type="caution">
    <text evidence="2">The sequence shown here is derived from an EMBL/GenBank/DDBJ whole genome shotgun (WGS) entry which is preliminary data.</text>
</comment>
<dbReference type="EMBL" id="ASPP01010082">
    <property type="protein sequence ID" value="ETO23259.1"/>
    <property type="molecule type" value="Genomic_DNA"/>
</dbReference>
<dbReference type="AlphaFoldDB" id="X6NBU9"/>
<evidence type="ECO:0000313" key="2">
    <source>
        <dbReference type="EMBL" id="ETO23259.1"/>
    </source>
</evidence>
<organism evidence="2 3">
    <name type="scientific">Reticulomyxa filosa</name>
    <dbReference type="NCBI Taxonomy" id="46433"/>
    <lineage>
        <taxon>Eukaryota</taxon>
        <taxon>Sar</taxon>
        <taxon>Rhizaria</taxon>
        <taxon>Retaria</taxon>
        <taxon>Foraminifera</taxon>
        <taxon>Monothalamids</taxon>
        <taxon>Reticulomyxidae</taxon>
        <taxon>Reticulomyxa</taxon>
    </lineage>
</organism>
<gene>
    <name evidence="2" type="ORF">RFI_13923</name>
</gene>
<evidence type="ECO:0000313" key="3">
    <source>
        <dbReference type="Proteomes" id="UP000023152"/>
    </source>
</evidence>
<proteinExistence type="predicted"/>
<feature type="compositionally biased region" description="Basic residues" evidence="1">
    <location>
        <begin position="29"/>
        <end position="44"/>
    </location>
</feature>
<keyword evidence="3" id="KW-1185">Reference proteome</keyword>
<dbReference type="Proteomes" id="UP000023152">
    <property type="component" value="Unassembled WGS sequence"/>
</dbReference>
<protein>
    <submittedName>
        <fullName evidence="2">Calponin domain protein</fullName>
    </submittedName>
</protein>
<feature type="non-terminal residue" evidence="2">
    <location>
        <position position="1"/>
    </location>
</feature>
<feature type="compositionally biased region" description="Basic residues" evidence="1">
    <location>
        <begin position="8"/>
        <end position="17"/>
    </location>
</feature>
<feature type="compositionally biased region" description="Basic and acidic residues" evidence="1">
    <location>
        <begin position="54"/>
        <end position="71"/>
    </location>
</feature>
<reference evidence="2 3" key="1">
    <citation type="journal article" date="2013" name="Curr. Biol.">
        <title>The Genome of the Foraminiferan Reticulomyxa filosa.</title>
        <authorList>
            <person name="Glockner G."/>
            <person name="Hulsmann N."/>
            <person name="Schleicher M."/>
            <person name="Noegel A.A."/>
            <person name="Eichinger L."/>
            <person name="Gallinger C."/>
            <person name="Pawlowski J."/>
            <person name="Sierra R."/>
            <person name="Euteneuer U."/>
            <person name="Pillet L."/>
            <person name="Moustafa A."/>
            <person name="Platzer M."/>
            <person name="Groth M."/>
            <person name="Szafranski K."/>
            <person name="Schliwa M."/>
        </authorList>
    </citation>
    <scope>NUCLEOTIDE SEQUENCE [LARGE SCALE GENOMIC DNA]</scope>
</reference>
<accession>X6NBU9</accession>
<name>X6NBU9_RETFI</name>